<dbReference type="PaxDb" id="4113-PGSC0003DMT400029797"/>
<dbReference type="GO" id="GO:0008270">
    <property type="term" value="F:zinc ion binding"/>
    <property type="evidence" value="ECO:0007669"/>
    <property type="project" value="UniProtKB-KW"/>
</dbReference>
<evidence type="ECO:0000313" key="4">
    <source>
        <dbReference type="Proteomes" id="UP000011115"/>
    </source>
</evidence>
<reference evidence="4" key="1">
    <citation type="journal article" date="2011" name="Nature">
        <title>Genome sequence and analysis of the tuber crop potato.</title>
        <authorList>
            <consortium name="The Potato Genome Sequencing Consortium"/>
        </authorList>
    </citation>
    <scope>NUCLEOTIDE SEQUENCE [LARGE SCALE GENOMIC DNA]</scope>
    <source>
        <strain evidence="4">cv. DM1-3 516 R44</strain>
    </source>
</reference>
<organism evidence="3 4">
    <name type="scientific">Solanum tuberosum</name>
    <name type="common">Potato</name>
    <dbReference type="NCBI Taxonomy" id="4113"/>
    <lineage>
        <taxon>Eukaryota</taxon>
        <taxon>Viridiplantae</taxon>
        <taxon>Streptophyta</taxon>
        <taxon>Embryophyta</taxon>
        <taxon>Tracheophyta</taxon>
        <taxon>Spermatophyta</taxon>
        <taxon>Magnoliopsida</taxon>
        <taxon>eudicotyledons</taxon>
        <taxon>Gunneridae</taxon>
        <taxon>Pentapetalae</taxon>
        <taxon>asterids</taxon>
        <taxon>lamiids</taxon>
        <taxon>Solanales</taxon>
        <taxon>Solanaceae</taxon>
        <taxon>Solanoideae</taxon>
        <taxon>Solaneae</taxon>
        <taxon>Solanum</taxon>
    </lineage>
</organism>
<dbReference type="SUPFAM" id="SSF57667">
    <property type="entry name" value="beta-beta-alpha zinc fingers"/>
    <property type="match status" value="1"/>
</dbReference>
<dbReference type="Proteomes" id="UP000011115">
    <property type="component" value="Unassembled WGS sequence"/>
</dbReference>
<keyword evidence="4" id="KW-1185">Reference proteome</keyword>
<dbReference type="InterPro" id="IPR044291">
    <property type="entry name" value="GIS/GIS2/ZFP8"/>
</dbReference>
<reference evidence="3" key="2">
    <citation type="submission" date="2015-06" db="UniProtKB">
        <authorList>
            <consortium name="EnsemblPlants"/>
        </authorList>
    </citation>
    <scope>IDENTIFICATION</scope>
    <source>
        <strain evidence="3">DM1-3 516 R44</strain>
    </source>
</reference>
<dbReference type="OMA" id="TWTNINN"/>
<dbReference type="PROSITE" id="PS00028">
    <property type="entry name" value="ZINC_FINGER_C2H2_1"/>
    <property type="match status" value="1"/>
</dbReference>
<dbReference type="EnsemblPlants" id="PGSC0003DMT400029797">
    <property type="protein sequence ID" value="PGSC0003DMT400029797"/>
    <property type="gene ID" value="PGSC0003DMG400011450"/>
</dbReference>
<dbReference type="GO" id="GO:0010090">
    <property type="term" value="P:trichome morphogenesis"/>
    <property type="evidence" value="ECO:0007669"/>
    <property type="project" value="InterPro"/>
</dbReference>
<dbReference type="InterPro" id="IPR036236">
    <property type="entry name" value="Znf_C2H2_sf"/>
</dbReference>
<evidence type="ECO:0000256" key="1">
    <source>
        <dbReference type="PROSITE-ProRule" id="PRU00042"/>
    </source>
</evidence>
<keyword evidence="1" id="KW-0479">Metal-binding</keyword>
<feature type="domain" description="C2H2-type" evidence="2">
    <location>
        <begin position="95"/>
        <end position="122"/>
    </location>
</feature>
<dbReference type="PANTHER" id="PTHR46547:SF15">
    <property type="entry name" value="C2H2-TYPE DOMAIN-CONTAINING PROTEIN"/>
    <property type="match status" value="1"/>
</dbReference>
<evidence type="ECO:0000313" key="3">
    <source>
        <dbReference type="EnsemblPlants" id="PGSC0003DMT400029797"/>
    </source>
</evidence>
<accession>M1ATE8</accession>
<proteinExistence type="predicted"/>
<keyword evidence="1" id="KW-0863">Zinc-finger</keyword>
<dbReference type="PROSITE" id="PS50157">
    <property type="entry name" value="ZINC_FINGER_C2H2_2"/>
    <property type="match status" value="1"/>
</dbReference>
<dbReference type="Gene3D" id="3.30.160.60">
    <property type="entry name" value="Classic Zinc Finger"/>
    <property type="match status" value="1"/>
</dbReference>
<protein>
    <submittedName>
        <fullName evidence="3">Nucleic acid binding protein</fullName>
    </submittedName>
</protein>
<dbReference type="GO" id="GO:0009739">
    <property type="term" value="P:response to gibberellin"/>
    <property type="evidence" value="ECO:0007669"/>
    <property type="project" value="InterPro"/>
</dbReference>
<dbReference type="Gramene" id="PGSC0003DMT400029797">
    <property type="protein sequence ID" value="PGSC0003DMT400029797"/>
    <property type="gene ID" value="PGSC0003DMG400011450"/>
</dbReference>
<dbReference type="InterPro" id="IPR013087">
    <property type="entry name" value="Znf_C2H2_type"/>
</dbReference>
<dbReference type="AlphaFoldDB" id="M1ATE8"/>
<dbReference type="PANTHER" id="PTHR46547">
    <property type="entry name" value="ZINC FINGER PROTEIN GIS"/>
    <property type="match status" value="1"/>
</dbReference>
<evidence type="ECO:0000259" key="2">
    <source>
        <dbReference type="PROSITE" id="PS50157"/>
    </source>
</evidence>
<dbReference type="HOGENOM" id="CLU_058544_1_0_1"/>
<keyword evidence="1" id="KW-0862">Zinc</keyword>
<sequence>MEKMEREALDFMNVESFSQLPITRPVNEKPIRLFGKEFGGGGGDSTNLTTTATNMSESIDNNPFHDEPETNTVNLANCAVKEIHIDKNVEIMRKYECHYCFRSFPTSQALGGHQNAHKKERLNAKRPHLQSSIVHDQPSIYGITNRHRLGEATASTRLTHHHSTWTNINNNTPRFNGNGHNVNIINPINGNPLTFWQIPPTVYHNNSSSSDNSNNLVFSNDDLIRTPPMVNVSTNCESNFVYKPKGEVQDHVSLDLHL</sequence>
<dbReference type="InParanoid" id="M1ATE8"/>
<name>M1ATE8_SOLTU</name>
<dbReference type="GO" id="GO:0003700">
    <property type="term" value="F:DNA-binding transcription factor activity"/>
    <property type="evidence" value="ECO:0007669"/>
    <property type="project" value="InterPro"/>
</dbReference>
<dbReference type="Pfam" id="PF13912">
    <property type="entry name" value="zf-C2H2_6"/>
    <property type="match status" value="1"/>
</dbReference>
<dbReference type="eggNOG" id="ENOG502R1BM">
    <property type="taxonomic scope" value="Eukaryota"/>
</dbReference>